<feature type="domain" description="C2H2-type" evidence="8">
    <location>
        <begin position="503"/>
        <end position="530"/>
    </location>
</feature>
<organism evidence="9 10">
    <name type="scientific">Rhodosorus marinus</name>
    <dbReference type="NCBI Taxonomy" id="101924"/>
    <lineage>
        <taxon>Eukaryota</taxon>
        <taxon>Rhodophyta</taxon>
        <taxon>Stylonematophyceae</taxon>
        <taxon>Stylonematales</taxon>
        <taxon>Stylonemataceae</taxon>
        <taxon>Rhodosorus</taxon>
    </lineage>
</organism>
<evidence type="ECO:0000256" key="5">
    <source>
        <dbReference type="ARBA" id="ARBA00022833"/>
    </source>
</evidence>
<dbReference type="InterPro" id="IPR050331">
    <property type="entry name" value="Zinc_finger"/>
</dbReference>
<dbReference type="PROSITE" id="PS00028">
    <property type="entry name" value="ZINC_FINGER_C2H2_1"/>
    <property type="match status" value="4"/>
</dbReference>
<evidence type="ECO:0000259" key="8">
    <source>
        <dbReference type="PROSITE" id="PS50157"/>
    </source>
</evidence>
<dbReference type="InterPro" id="IPR013087">
    <property type="entry name" value="Znf_C2H2_type"/>
</dbReference>
<dbReference type="InterPro" id="IPR036236">
    <property type="entry name" value="Znf_C2H2_sf"/>
</dbReference>
<dbReference type="PANTHER" id="PTHR16515:SF66">
    <property type="entry name" value="C2H2-TYPE DOMAIN-CONTAINING PROTEIN"/>
    <property type="match status" value="1"/>
</dbReference>
<dbReference type="GO" id="GO:0010468">
    <property type="term" value="P:regulation of gene expression"/>
    <property type="evidence" value="ECO:0007669"/>
    <property type="project" value="TreeGrafter"/>
</dbReference>
<feature type="domain" description="C2H2-type" evidence="8">
    <location>
        <begin position="474"/>
        <end position="502"/>
    </location>
</feature>
<protein>
    <recommendedName>
        <fullName evidence="8">C2H2-type domain-containing protein</fullName>
    </recommendedName>
</protein>
<dbReference type="EMBL" id="JAMWBK010000001">
    <property type="protein sequence ID" value="KAJ8908398.1"/>
    <property type="molecule type" value="Genomic_DNA"/>
</dbReference>
<evidence type="ECO:0000256" key="6">
    <source>
        <dbReference type="ARBA" id="ARBA00023242"/>
    </source>
</evidence>
<keyword evidence="2" id="KW-0479">Metal-binding</keyword>
<evidence type="ECO:0000313" key="9">
    <source>
        <dbReference type="EMBL" id="KAJ8908398.1"/>
    </source>
</evidence>
<dbReference type="Proteomes" id="UP001157974">
    <property type="component" value="Unassembled WGS sequence"/>
</dbReference>
<comment type="subcellular location">
    <subcellularLocation>
        <location evidence="1">Nucleus</location>
    </subcellularLocation>
</comment>
<dbReference type="PROSITE" id="PS50157">
    <property type="entry name" value="ZINC_FINGER_C2H2_2"/>
    <property type="match status" value="4"/>
</dbReference>
<evidence type="ECO:0000256" key="4">
    <source>
        <dbReference type="ARBA" id="ARBA00022771"/>
    </source>
</evidence>
<proteinExistence type="predicted"/>
<feature type="domain" description="C2H2-type" evidence="8">
    <location>
        <begin position="445"/>
        <end position="473"/>
    </location>
</feature>
<gene>
    <name evidence="9" type="ORF">NDN08_005107</name>
</gene>
<keyword evidence="6" id="KW-0539">Nucleus</keyword>
<keyword evidence="3" id="KW-0677">Repeat</keyword>
<dbReference type="SMART" id="SM00355">
    <property type="entry name" value="ZnF_C2H2"/>
    <property type="match status" value="4"/>
</dbReference>
<keyword evidence="10" id="KW-1185">Reference proteome</keyword>
<reference evidence="9 10" key="1">
    <citation type="journal article" date="2023" name="Nat. Commun.">
        <title>Origin of minicircular mitochondrial genomes in red algae.</title>
        <authorList>
            <person name="Lee Y."/>
            <person name="Cho C.H."/>
            <person name="Lee Y.M."/>
            <person name="Park S.I."/>
            <person name="Yang J.H."/>
            <person name="West J.A."/>
            <person name="Bhattacharya D."/>
            <person name="Yoon H.S."/>
        </authorList>
    </citation>
    <scope>NUCLEOTIDE SEQUENCE [LARGE SCALE GENOMIC DNA]</scope>
    <source>
        <strain evidence="9 10">CCMP1338</strain>
        <tissue evidence="9">Whole cell</tissue>
    </source>
</reference>
<dbReference type="Gene3D" id="3.30.160.60">
    <property type="entry name" value="Classic Zinc Finger"/>
    <property type="match status" value="2"/>
</dbReference>
<keyword evidence="5" id="KW-0862">Zinc</keyword>
<dbReference type="SUPFAM" id="SSF57667">
    <property type="entry name" value="beta-beta-alpha zinc fingers"/>
    <property type="match status" value="2"/>
</dbReference>
<dbReference type="GO" id="GO:0008270">
    <property type="term" value="F:zinc ion binding"/>
    <property type="evidence" value="ECO:0007669"/>
    <property type="project" value="UniProtKB-KW"/>
</dbReference>
<evidence type="ECO:0000256" key="2">
    <source>
        <dbReference type="ARBA" id="ARBA00022723"/>
    </source>
</evidence>
<dbReference type="AlphaFoldDB" id="A0AAV8V399"/>
<evidence type="ECO:0000256" key="7">
    <source>
        <dbReference type="PROSITE-ProRule" id="PRU00042"/>
    </source>
</evidence>
<name>A0AAV8V399_9RHOD</name>
<dbReference type="PANTHER" id="PTHR16515">
    <property type="entry name" value="PR DOMAIN ZINC FINGER PROTEIN"/>
    <property type="match status" value="1"/>
</dbReference>
<dbReference type="Pfam" id="PF00096">
    <property type="entry name" value="zf-C2H2"/>
    <property type="match status" value="1"/>
</dbReference>
<evidence type="ECO:0000256" key="3">
    <source>
        <dbReference type="ARBA" id="ARBA00022737"/>
    </source>
</evidence>
<dbReference type="GO" id="GO:0005634">
    <property type="term" value="C:nucleus"/>
    <property type="evidence" value="ECO:0007669"/>
    <property type="project" value="UniProtKB-SubCell"/>
</dbReference>
<evidence type="ECO:0000313" key="10">
    <source>
        <dbReference type="Proteomes" id="UP001157974"/>
    </source>
</evidence>
<feature type="domain" description="C2H2-type" evidence="8">
    <location>
        <begin position="416"/>
        <end position="444"/>
    </location>
</feature>
<sequence>MANIQGLNSLDVLGGLPDYAKDWLTTTEHVPTPNAEMLQKYLPITIESFIMNTEVKFSMLPHFERDSMWFASTLPETPNSLPVKSVLSAYGAPPQTVHARTILDLRTNNTRMLEVVRFDDDSLCCSKTVRYENGDIKTVSHFLPSSTSEFKEEFCLRRDTNFECRFCAFLRVECQCATSVKMRSCSSGLTSLNNNSTKHLHWTALRDFMGNVFNHNIGRTQMCMYVSRGANKWGRVSQRNCVVRYLSHDNEDGLLVKEKDKYILESFALLSPGGLLRFKFESDVSGSEGWDASNRFYDGMENDRNSYSMIDPLAEDGVFKVELGFQRSLMSGDSLLSTEKEVDSQTFSESARLALEYSGSGTTLQTDEVQNTKRVYTSLENDMVDAVDLEDSKPSTDSDPVAKKRKLEDIKDGSSLVCEHCSKEFKRKYDLRRHVTTVHEKVRKFACSMCDLRFLQRAHLTEHISCVHERRKANFCAKCELTFSSKSRLVRHDRAVHQKLRPYVCGVCNNKYFQRTDLKKHQDAKHANVF</sequence>
<evidence type="ECO:0000256" key="1">
    <source>
        <dbReference type="ARBA" id="ARBA00004123"/>
    </source>
</evidence>
<accession>A0AAV8V399</accession>
<keyword evidence="4 7" id="KW-0863">Zinc-finger</keyword>
<comment type="caution">
    <text evidence="9">The sequence shown here is derived from an EMBL/GenBank/DDBJ whole genome shotgun (WGS) entry which is preliminary data.</text>
</comment>